<dbReference type="AlphaFoldDB" id="A0AAV8VPU7"/>
<feature type="compositionally biased region" description="Basic and acidic residues" evidence="1">
    <location>
        <begin position="393"/>
        <end position="403"/>
    </location>
</feature>
<feature type="signal peptide" evidence="3">
    <location>
        <begin position="1"/>
        <end position="22"/>
    </location>
</feature>
<sequence>MFELIYLIVVALAFEDTFYVYSQINQEVMEHGREQYQLLKEKSKLPQYGPCWKGAVEHLDEGCRYLSEDTQSDIALHLMNCFLEMSGHQTYNCELDKKPNLRAICINSMTDRAFNVYTEFYTHTQNICWFLRGQIWHETISENTLKVGKQLEVTAQNQEGLLQAQKESLELQEKMLKHGKFLEHVLEDLYISTKSHQDILKVMSESVTNLQAWIVGEVSWIDSIIFYAMTVFVTFIITSTQRTISARLPVFLLLFLNFLVERLICSSILFSNENMNTDSLYNNIYDFIWYSRYAFIFLSSFILIYRIIVHKDVVVKNNELLNKIQQQNSDIVYMLKNLKTVLVGDKDTVNIVNESLSRKSSDRELNCLDRTSTDSLLSTISYESKYSTYKHNSYKESSTESTKENNLNNSKSNSNGYRKKLFPLNQLQNSRYNLRSSRQNTPDL</sequence>
<comment type="caution">
    <text evidence="4">The sequence shown here is derived from an EMBL/GenBank/DDBJ whole genome shotgun (WGS) entry which is preliminary data.</text>
</comment>
<evidence type="ECO:0000256" key="1">
    <source>
        <dbReference type="SAM" id="MobiDB-lite"/>
    </source>
</evidence>
<dbReference type="Proteomes" id="UP001159042">
    <property type="component" value="Unassembled WGS sequence"/>
</dbReference>
<feature type="transmembrane region" description="Helical" evidence="2">
    <location>
        <begin position="250"/>
        <end position="270"/>
    </location>
</feature>
<keyword evidence="3" id="KW-0732">Signal</keyword>
<name>A0AAV8VPU7_9CUCU</name>
<feature type="region of interest" description="Disordered" evidence="1">
    <location>
        <begin position="391"/>
        <end position="418"/>
    </location>
</feature>
<feature type="transmembrane region" description="Helical" evidence="2">
    <location>
        <begin position="290"/>
        <end position="308"/>
    </location>
</feature>
<feature type="compositionally biased region" description="Low complexity" evidence="1">
    <location>
        <begin position="404"/>
        <end position="415"/>
    </location>
</feature>
<evidence type="ECO:0000256" key="2">
    <source>
        <dbReference type="SAM" id="Phobius"/>
    </source>
</evidence>
<feature type="chain" id="PRO_5043866176" evidence="3">
    <location>
        <begin position="23"/>
        <end position="444"/>
    </location>
</feature>
<feature type="transmembrane region" description="Helical" evidence="2">
    <location>
        <begin position="218"/>
        <end position="238"/>
    </location>
</feature>
<reference evidence="4 5" key="1">
    <citation type="journal article" date="2023" name="Insect Mol. Biol.">
        <title>Genome sequencing provides insights into the evolution of gene families encoding plant cell wall-degrading enzymes in longhorned beetles.</title>
        <authorList>
            <person name="Shin N.R."/>
            <person name="Okamura Y."/>
            <person name="Kirsch R."/>
            <person name="Pauchet Y."/>
        </authorList>
    </citation>
    <scope>NUCLEOTIDE SEQUENCE [LARGE SCALE GENOMIC DNA]</scope>
    <source>
        <strain evidence="4">EAD_L_NR</strain>
    </source>
</reference>
<keyword evidence="2" id="KW-0472">Membrane</keyword>
<dbReference type="EMBL" id="JANEYG010000045">
    <property type="protein sequence ID" value="KAJ8916140.1"/>
    <property type="molecule type" value="Genomic_DNA"/>
</dbReference>
<gene>
    <name evidence="4" type="ORF">NQ315_004507</name>
</gene>
<protein>
    <submittedName>
        <fullName evidence="4">Uncharacterized protein</fullName>
    </submittedName>
</protein>
<evidence type="ECO:0000256" key="3">
    <source>
        <dbReference type="SAM" id="SignalP"/>
    </source>
</evidence>
<keyword evidence="2" id="KW-0812">Transmembrane</keyword>
<dbReference type="PANTHER" id="PTHR33538">
    <property type="entry name" value="PROTEIN GAMETE EXPRESSED 1"/>
    <property type="match status" value="1"/>
</dbReference>
<evidence type="ECO:0000313" key="5">
    <source>
        <dbReference type="Proteomes" id="UP001159042"/>
    </source>
</evidence>
<dbReference type="PANTHER" id="PTHR33538:SF2">
    <property type="entry name" value="PROTEIN GAMETE EXPRESSED 1"/>
    <property type="match status" value="1"/>
</dbReference>
<evidence type="ECO:0000313" key="4">
    <source>
        <dbReference type="EMBL" id="KAJ8916140.1"/>
    </source>
</evidence>
<organism evidence="4 5">
    <name type="scientific">Exocentrus adspersus</name>
    <dbReference type="NCBI Taxonomy" id="1586481"/>
    <lineage>
        <taxon>Eukaryota</taxon>
        <taxon>Metazoa</taxon>
        <taxon>Ecdysozoa</taxon>
        <taxon>Arthropoda</taxon>
        <taxon>Hexapoda</taxon>
        <taxon>Insecta</taxon>
        <taxon>Pterygota</taxon>
        <taxon>Neoptera</taxon>
        <taxon>Endopterygota</taxon>
        <taxon>Coleoptera</taxon>
        <taxon>Polyphaga</taxon>
        <taxon>Cucujiformia</taxon>
        <taxon>Chrysomeloidea</taxon>
        <taxon>Cerambycidae</taxon>
        <taxon>Lamiinae</taxon>
        <taxon>Acanthocinini</taxon>
        <taxon>Exocentrus</taxon>
    </lineage>
</organism>
<accession>A0AAV8VPU7</accession>
<proteinExistence type="predicted"/>
<keyword evidence="5" id="KW-1185">Reference proteome</keyword>
<keyword evidence="2" id="KW-1133">Transmembrane helix</keyword>
<dbReference type="InterPro" id="IPR040346">
    <property type="entry name" value="GEX1/Brambleberry"/>
</dbReference>